<evidence type="ECO:0000313" key="5">
    <source>
        <dbReference type="Proteomes" id="UP000263273"/>
    </source>
</evidence>
<dbReference type="EMBL" id="DNZF01000205">
    <property type="protein sequence ID" value="HBK54128.1"/>
    <property type="molecule type" value="Genomic_DNA"/>
</dbReference>
<accession>A0A354YXQ2</accession>
<proteinExistence type="predicted"/>
<name>A0A354YXQ2_9FIRM</name>
<protein>
    <submittedName>
        <fullName evidence="4">DNA-binding response regulator</fullName>
    </submittedName>
</protein>
<dbReference type="PROSITE" id="PS51755">
    <property type="entry name" value="OMPR_PHOB"/>
    <property type="match status" value="1"/>
</dbReference>
<dbReference type="Proteomes" id="UP000263273">
    <property type="component" value="Unassembled WGS sequence"/>
</dbReference>
<organism evidence="4 5">
    <name type="scientific">Syntrophomonas wolfei</name>
    <dbReference type="NCBI Taxonomy" id="863"/>
    <lineage>
        <taxon>Bacteria</taxon>
        <taxon>Bacillati</taxon>
        <taxon>Bacillota</taxon>
        <taxon>Clostridia</taxon>
        <taxon>Eubacteriales</taxon>
        <taxon>Syntrophomonadaceae</taxon>
        <taxon>Syntrophomonas</taxon>
    </lineage>
</organism>
<dbReference type="Pfam" id="PF00486">
    <property type="entry name" value="Trans_reg_C"/>
    <property type="match status" value="1"/>
</dbReference>
<feature type="non-terminal residue" evidence="4">
    <location>
        <position position="1"/>
    </location>
</feature>
<keyword evidence="1 2" id="KW-0238">DNA-binding</keyword>
<feature type="non-terminal residue" evidence="4">
    <location>
        <position position="69"/>
    </location>
</feature>
<dbReference type="STRING" id="378794.GCA_001570625_01744"/>
<evidence type="ECO:0000259" key="3">
    <source>
        <dbReference type="PROSITE" id="PS51755"/>
    </source>
</evidence>
<evidence type="ECO:0000256" key="2">
    <source>
        <dbReference type="PROSITE-ProRule" id="PRU01091"/>
    </source>
</evidence>
<dbReference type="AlphaFoldDB" id="A0A354YXQ2"/>
<dbReference type="InterPro" id="IPR036388">
    <property type="entry name" value="WH-like_DNA-bd_sf"/>
</dbReference>
<dbReference type="Gene3D" id="1.10.10.10">
    <property type="entry name" value="Winged helix-like DNA-binding domain superfamily/Winged helix DNA-binding domain"/>
    <property type="match status" value="1"/>
</dbReference>
<dbReference type="GO" id="GO:0003677">
    <property type="term" value="F:DNA binding"/>
    <property type="evidence" value="ECO:0007669"/>
    <property type="project" value="UniProtKB-UniRule"/>
</dbReference>
<dbReference type="SUPFAM" id="SSF46894">
    <property type="entry name" value="C-terminal effector domain of the bipartite response regulators"/>
    <property type="match status" value="1"/>
</dbReference>
<feature type="DNA-binding region" description="OmpR/PhoB-type" evidence="2">
    <location>
        <begin position="16"/>
        <end position="69"/>
    </location>
</feature>
<sequence length="69" mass="8194">AVLRRNRQMEEKADASSIITVGEFALKSESYEVYYKDKLLELTLKEYELLELLIKNRGRVLKRDYLLQV</sequence>
<evidence type="ECO:0000256" key="1">
    <source>
        <dbReference type="ARBA" id="ARBA00023125"/>
    </source>
</evidence>
<dbReference type="GO" id="GO:0006355">
    <property type="term" value="P:regulation of DNA-templated transcription"/>
    <property type="evidence" value="ECO:0007669"/>
    <property type="project" value="InterPro"/>
</dbReference>
<comment type="caution">
    <text evidence="4">The sequence shown here is derived from an EMBL/GenBank/DDBJ whole genome shotgun (WGS) entry which is preliminary data.</text>
</comment>
<reference evidence="4 5" key="1">
    <citation type="journal article" date="2018" name="Nat. Biotechnol.">
        <title>A standardized bacterial taxonomy based on genome phylogeny substantially revises the tree of life.</title>
        <authorList>
            <person name="Parks D.H."/>
            <person name="Chuvochina M."/>
            <person name="Waite D.W."/>
            <person name="Rinke C."/>
            <person name="Skarshewski A."/>
            <person name="Chaumeil P.A."/>
            <person name="Hugenholtz P."/>
        </authorList>
    </citation>
    <scope>NUCLEOTIDE SEQUENCE [LARGE SCALE GENOMIC DNA]</scope>
    <source>
        <strain evidence="4">UBA10948</strain>
    </source>
</reference>
<feature type="domain" description="OmpR/PhoB-type" evidence="3">
    <location>
        <begin position="16"/>
        <end position="69"/>
    </location>
</feature>
<dbReference type="GO" id="GO:0000160">
    <property type="term" value="P:phosphorelay signal transduction system"/>
    <property type="evidence" value="ECO:0007669"/>
    <property type="project" value="InterPro"/>
</dbReference>
<dbReference type="InterPro" id="IPR001867">
    <property type="entry name" value="OmpR/PhoB-type_DNA-bd"/>
</dbReference>
<dbReference type="InterPro" id="IPR016032">
    <property type="entry name" value="Sig_transdc_resp-reg_C-effctor"/>
</dbReference>
<evidence type="ECO:0000313" key="4">
    <source>
        <dbReference type="EMBL" id="HBK54128.1"/>
    </source>
</evidence>
<gene>
    <name evidence="4" type="ORF">DDZ44_09350</name>
</gene>